<keyword evidence="3" id="KW-0805">Transcription regulation</keyword>
<dbReference type="PANTHER" id="PTHR48111:SF1">
    <property type="entry name" value="TWO-COMPONENT RESPONSE REGULATOR ORR33"/>
    <property type="match status" value="1"/>
</dbReference>
<sequence length="129" mass="14649">MTDLVAPDILIVEDDSLAADLLKFVLERDGYRVAHVSDGRAARRAIETQVPPRLAVIDIDLPYHDGYELIQAIRVQPAWRHLPILMISSQNSERDIARALDEGADDFVVKPFQIEVLKARVRLLLRRGR</sequence>
<dbReference type="InterPro" id="IPR001789">
    <property type="entry name" value="Sig_transdc_resp-reg_receiver"/>
</dbReference>
<organism evidence="8 9">
    <name type="scientific">Ottowia flava</name>
    <dbReference type="NCBI Taxonomy" id="2675430"/>
    <lineage>
        <taxon>Bacteria</taxon>
        <taxon>Pseudomonadati</taxon>
        <taxon>Pseudomonadota</taxon>
        <taxon>Betaproteobacteria</taxon>
        <taxon>Burkholderiales</taxon>
        <taxon>Comamonadaceae</taxon>
        <taxon>Ottowia</taxon>
    </lineage>
</organism>
<evidence type="ECO:0000256" key="1">
    <source>
        <dbReference type="ARBA" id="ARBA00022553"/>
    </source>
</evidence>
<dbReference type="Pfam" id="PF00072">
    <property type="entry name" value="Response_reg"/>
    <property type="match status" value="1"/>
</dbReference>
<keyword evidence="2" id="KW-0902">Two-component regulatory system</keyword>
<feature type="domain" description="Response regulatory" evidence="7">
    <location>
        <begin position="8"/>
        <end position="125"/>
    </location>
</feature>
<accession>A0ABW4KWU5</accession>
<evidence type="ECO:0000313" key="8">
    <source>
        <dbReference type="EMBL" id="MFD1712460.1"/>
    </source>
</evidence>
<dbReference type="Gene3D" id="3.40.50.2300">
    <property type="match status" value="1"/>
</dbReference>
<keyword evidence="4" id="KW-0238">DNA-binding</keyword>
<name>A0ABW4KWU5_9BURK</name>
<dbReference type="EMBL" id="JBHUEJ010000044">
    <property type="protein sequence ID" value="MFD1712460.1"/>
    <property type="molecule type" value="Genomic_DNA"/>
</dbReference>
<evidence type="ECO:0000313" key="9">
    <source>
        <dbReference type="Proteomes" id="UP001597304"/>
    </source>
</evidence>
<reference evidence="9" key="1">
    <citation type="journal article" date="2019" name="Int. J. Syst. Evol. Microbiol.">
        <title>The Global Catalogue of Microorganisms (GCM) 10K type strain sequencing project: providing services to taxonomists for standard genome sequencing and annotation.</title>
        <authorList>
            <consortium name="The Broad Institute Genomics Platform"/>
            <consortium name="The Broad Institute Genome Sequencing Center for Infectious Disease"/>
            <person name="Wu L."/>
            <person name="Ma J."/>
        </authorList>
    </citation>
    <scope>NUCLEOTIDE SEQUENCE [LARGE SCALE GENOMIC DNA]</scope>
    <source>
        <strain evidence="9">LMG 29247</strain>
    </source>
</reference>
<dbReference type="SUPFAM" id="SSF52172">
    <property type="entry name" value="CheY-like"/>
    <property type="match status" value="1"/>
</dbReference>
<dbReference type="CDD" id="cd17574">
    <property type="entry name" value="REC_OmpR"/>
    <property type="match status" value="1"/>
</dbReference>
<dbReference type="InterPro" id="IPR011006">
    <property type="entry name" value="CheY-like_superfamily"/>
</dbReference>
<keyword evidence="9" id="KW-1185">Reference proteome</keyword>
<dbReference type="RefSeq" id="WP_147913164.1">
    <property type="nucleotide sequence ID" value="NZ_JBHUEJ010000044.1"/>
</dbReference>
<keyword evidence="5" id="KW-0804">Transcription</keyword>
<dbReference type="InterPro" id="IPR039420">
    <property type="entry name" value="WalR-like"/>
</dbReference>
<gene>
    <name evidence="8" type="ORF">ACFSF0_17820</name>
</gene>
<evidence type="ECO:0000256" key="4">
    <source>
        <dbReference type="ARBA" id="ARBA00023125"/>
    </source>
</evidence>
<evidence type="ECO:0000256" key="5">
    <source>
        <dbReference type="ARBA" id="ARBA00023163"/>
    </source>
</evidence>
<evidence type="ECO:0000256" key="6">
    <source>
        <dbReference type="PROSITE-ProRule" id="PRU00169"/>
    </source>
</evidence>
<dbReference type="PANTHER" id="PTHR48111">
    <property type="entry name" value="REGULATOR OF RPOS"/>
    <property type="match status" value="1"/>
</dbReference>
<evidence type="ECO:0000256" key="3">
    <source>
        <dbReference type="ARBA" id="ARBA00023015"/>
    </source>
</evidence>
<protein>
    <submittedName>
        <fullName evidence="8">PleD family two-component system response regulator</fullName>
    </submittedName>
</protein>
<evidence type="ECO:0000259" key="7">
    <source>
        <dbReference type="PROSITE" id="PS50110"/>
    </source>
</evidence>
<keyword evidence="1 6" id="KW-0597">Phosphoprotein</keyword>
<dbReference type="SMART" id="SM00448">
    <property type="entry name" value="REC"/>
    <property type="match status" value="1"/>
</dbReference>
<proteinExistence type="predicted"/>
<feature type="modified residue" description="4-aspartylphosphate" evidence="6">
    <location>
        <position position="58"/>
    </location>
</feature>
<dbReference type="PROSITE" id="PS50110">
    <property type="entry name" value="RESPONSE_REGULATORY"/>
    <property type="match status" value="1"/>
</dbReference>
<dbReference type="Proteomes" id="UP001597304">
    <property type="component" value="Unassembled WGS sequence"/>
</dbReference>
<comment type="caution">
    <text evidence="8">The sequence shown here is derived from an EMBL/GenBank/DDBJ whole genome shotgun (WGS) entry which is preliminary data.</text>
</comment>
<evidence type="ECO:0000256" key="2">
    <source>
        <dbReference type="ARBA" id="ARBA00023012"/>
    </source>
</evidence>